<dbReference type="Pfam" id="PF07690">
    <property type="entry name" value="MFS_1"/>
    <property type="match status" value="1"/>
</dbReference>
<feature type="transmembrane region" description="Helical" evidence="6">
    <location>
        <begin position="12"/>
        <end position="29"/>
    </location>
</feature>
<evidence type="ECO:0000256" key="3">
    <source>
        <dbReference type="ARBA" id="ARBA00022692"/>
    </source>
</evidence>
<reference evidence="8 9" key="1">
    <citation type="submission" date="2019-08" db="EMBL/GenBank/DDBJ databases">
        <title>Complete genome sequence of Terriglobus albidus strain ORNL.</title>
        <authorList>
            <person name="Podar M."/>
        </authorList>
    </citation>
    <scope>NUCLEOTIDE SEQUENCE [LARGE SCALE GENOMIC DNA]</scope>
    <source>
        <strain evidence="8 9">ORNL</strain>
    </source>
</reference>
<evidence type="ECO:0000313" key="9">
    <source>
        <dbReference type="Proteomes" id="UP000321820"/>
    </source>
</evidence>
<keyword evidence="3 6" id="KW-0812">Transmembrane</keyword>
<dbReference type="SUPFAM" id="SSF103473">
    <property type="entry name" value="MFS general substrate transporter"/>
    <property type="match status" value="1"/>
</dbReference>
<feature type="transmembrane region" description="Helical" evidence="6">
    <location>
        <begin position="82"/>
        <end position="101"/>
    </location>
</feature>
<organism evidence="8 9">
    <name type="scientific">Terriglobus albidus</name>
    <dbReference type="NCBI Taxonomy" id="1592106"/>
    <lineage>
        <taxon>Bacteria</taxon>
        <taxon>Pseudomonadati</taxon>
        <taxon>Acidobacteriota</taxon>
        <taxon>Terriglobia</taxon>
        <taxon>Terriglobales</taxon>
        <taxon>Acidobacteriaceae</taxon>
        <taxon>Terriglobus</taxon>
    </lineage>
</organism>
<evidence type="ECO:0000256" key="4">
    <source>
        <dbReference type="ARBA" id="ARBA00022989"/>
    </source>
</evidence>
<dbReference type="AlphaFoldDB" id="A0A5B9E501"/>
<feature type="transmembrane region" description="Helical" evidence="6">
    <location>
        <begin position="373"/>
        <end position="395"/>
    </location>
</feature>
<keyword evidence="4 6" id="KW-1133">Transmembrane helix</keyword>
<dbReference type="PROSITE" id="PS50850">
    <property type="entry name" value="MFS"/>
    <property type="match status" value="1"/>
</dbReference>
<feature type="transmembrane region" description="Helical" evidence="6">
    <location>
        <begin position="401"/>
        <end position="423"/>
    </location>
</feature>
<accession>A0A5B9E501</accession>
<feature type="transmembrane region" description="Helical" evidence="6">
    <location>
        <begin position="140"/>
        <end position="162"/>
    </location>
</feature>
<keyword evidence="2" id="KW-0813">Transport</keyword>
<comment type="subcellular location">
    <subcellularLocation>
        <location evidence="1">Membrane</location>
        <topology evidence="1">Multi-pass membrane protein</topology>
    </subcellularLocation>
</comment>
<dbReference type="InterPro" id="IPR036259">
    <property type="entry name" value="MFS_trans_sf"/>
</dbReference>
<evidence type="ECO:0000256" key="2">
    <source>
        <dbReference type="ARBA" id="ARBA00022448"/>
    </source>
</evidence>
<feature type="transmembrane region" description="Helical" evidence="6">
    <location>
        <begin position="276"/>
        <end position="296"/>
    </location>
</feature>
<dbReference type="GO" id="GO:0022857">
    <property type="term" value="F:transmembrane transporter activity"/>
    <property type="evidence" value="ECO:0007669"/>
    <property type="project" value="InterPro"/>
</dbReference>
<feature type="transmembrane region" description="Helical" evidence="6">
    <location>
        <begin position="174"/>
        <end position="196"/>
    </location>
</feature>
<feature type="transmembrane region" description="Helical" evidence="6">
    <location>
        <begin position="308"/>
        <end position="328"/>
    </location>
</feature>
<dbReference type="EMBL" id="CP042806">
    <property type="protein sequence ID" value="QEE27373.1"/>
    <property type="molecule type" value="Genomic_DNA"/>
</dbReference>
<feature type="transmembrane region" description="Helical" evidence="6">
    <location>
        <begin position="49"/>
        <end position="70"/>
    </location>
</feature>
<feature type="transmembrane region" description="Helical" evidence="6">
    <location>
        <begin position="107"/>
        <end position="128"/>
    </location>
</feature>
<dbReference type="RefSeq" id="WP_147646565.1">
    <property type="nucleotide sequence ID" value="NZ_CP042806.1"/>
</dbReference>
<proteinExistence type="predicted"/>
<dbReference type="OrthoDB" id="9773404at2"/>
<keyword evidence="5 6" id="KW-0472">Membrane</keyword>
<dbReference type="CDD" id="cd17319">
    <property type="entry name" value="MFS_ExuT_GudP_like"/>
    <property type="match status" value="1"/>
</dbReference>
<sequence length="429" mass="45781">MTSKIDAVVHKVAWRILPLTLVLYFIAYLDRVNIGFAAAAMRRDLGYSGTLFGTASGVFFAGYLCAQLPSNLALRRFGARKWIAIIMAVWGVLSGLVAFTHTPTEFLVLRFLLGVAEAGFYPGIIYYLSIWLPRSQRTQLIAWFIFAIPLANIFGGPLSSAILHHGAVAGLRDWQILLIAECLPALFFSVIVPFCMTDRPQQAQWLSEDERIALRTAIAAGEQKASEIGYTGTEASLYASPAIYLFALVYFTTQIGLYGLVFWLPQMLSGLGLPQLQVGWTVAAVFLLAAIIMFAWSRLSDSKGQPSWGLSAPIAISAIGFLLSIPATHVSGTIGIAMLVASFALAEGGGLAATPALWSAVTLQFPGELGAPAIALVNALGNLGGFVGPFLLGWLSDRGHGYGSGLVTVALLLLIGAGLAVIVQRRASS</sequence>
<dbReference type="FunFam" id="1.20.1250.20:FF:000018">
    <property type="entry name" value="MFS transporter permease"/>
    <property type="match status" value="1"/>
</dbReference>
<dbReference type="Proteomes" id="UP000321820">
    <property type="component" value="Chromosome"/>
</dbReference>
<gene>
    <name evidence="8" type="ORF">FTW19_04720</name>
</gene>
<dbReference type="GO" id="GO:0016020">
    <property type="term" value="C:membrane"/>
    <property type="evidence" value="ECO:0007669"/>
    <property type="project" value="UniProtKB-SubCell"/>
</dbReference>
<protein>
    <submittedName>
        <fullName evidence="8">MFS transporter</fullName>
    </submittedName>
</protein>
<evidence type="ECO:0000313" key="8">
    <source>
        <dbReference type="EMBL" id="QEE27373.1"/>
    </source>
</evidence>
<dbReference type="Gene3D" id="1.20.1250.20">
    <property type="entry name" value="MFS general substrate transporter like domains"/>
    <property type="match status" value="2"/>
</dbReference>
<dbReference type="PANTHER" id="PTHR43791">
    <property type="entry name" value="PERMEASE-RELATED"/>
    <property type="match status" value="1"/>
</dbReference>
<evidence type="ECO:0000256" key="6">
    <source>
        <dbReference type="SAM" id="Phobius"/>
    </source>
</evidence>
<feature type="domain" description="Major facilitator superfamily (MFS) profile" evidence="7">
    <location>
        <begin position="16"/>
        <end position="428"/>
    </location>
</feature>
<name>A0A5B9E501_9BACT</name>
<evidence type="ECO:0000256" key="1">
    <source>
        <dbReference type="ARBA" id="ARBA00004141"/>
    </source>
</evidence>
<dbReference type="KEGG" id="talb:FTW19_04720"/>
<feature type="transmembrane region" description="Helical" evidence="6">
    <location>
        <begin position="334"/>
        <end position="361"/>
    </location>
</feature>
<keyword evidence="9" id="KW-1185">Reference proteome</keyword>
<dbReference type="InterPro" id="IPR011701">
    <property type="entry name" value="MFS"/>
</dbReference>
<evidence type="ECO:0000256" key="5">
    <source>
        <dbReference type="ARBA" id="ARBA00023136"/>
    </source>
</evidence>
<feature type="transmembrane region" description="Helical" evidence="6">
    <location>
        <begin position="242"/>
        <end position="264"/>
    </location>
</feature>
<dbReference type="InterPro" id="IPR020846">
    <property type="entry name" value="MFS_dom"/>
</dbReference>
<dbReference type="PANTHER" id="PTHR43791:SF36">
    <property type="entry name" value="TRANSPORTER, PUTATIVE (AFU_ORTHOLOGUE AFUA_6G08340)-RELATED"/>
    <property type="match status" value="1"/>
</dbReference>
<evidence type="ECO:0000259" key="7">
    <source>
        <dbReference type="PROSITE" id="PS50850"/>
    </source>
</evidence>